<feature type="compositionally biased region" description="Low complexity" evidence="1">
    <location>
        <begin position="487"/>
        <end position="500"/>
    </location>
</feature>
<feature type="compositionally biased region" description="Basic and acidic residues" evidence="1">
    <location>
        <begin position="629"/>
        <end position="642"/>
    </location>
</feature>
<feature type="compositionally biased region" description="Acidic residues" evidence="1">
    <location>
        <begin position="512"/>
        <end position="522"/>
    </location>
</feature>
<feature type="compositionally biased region" description="Low complexity" evidence="1">
    <location>
        <begin position="451"/>
        <end position="469"/>
    </location>
</feature>
<dbReference type="OrthoDB" id="5563539at2759"/>
<feature type="region of interest" description="Disordered" evidence="1">
    <location>
        <begin position="1"/>
        <end position="22"/>
    </location>
</feature>
<protein>
    <recommendedName>
        <fullName evidence="2">Nitrogen regulatory protein areA GATA-like domain-containing protein</fullName>
    </recommendedName>
</protein>
<feature type="compositionally biased region" description="Acidic residues" evidence="1">
    <location>
        <begin position="258"/>
        <end position="278"/>
    </location>
</feature>
<feature type="region of interest" description="Disordered" evidence="1">
    <location>
        <begin position="363"/>
        <end position="409"/>
    </location>
</feature>
<feature type="compositionally biased region" description="Low complexity" evidence="1">
    <location>
        <begin position="279"/>
        <end position="294"/>
    </location>
</feature>
<evidence type="ECO:0000259" key="2">
    <source>
        <dbReference type="Pfam" id="PF08550"/>
    </source>
</evidence>
<evidence type="ECO:0000256" key="1">
    <source>
        <dbReference type="SAM" id="MobiDB-lite"/>
    </source>
</evidence>
<evidence type="ECO:0000313" key="4">
    <source>
        <dbReference type="Proteomes" id="UP000245946"/>
    </source>
</evidence>
<feature type="compositionally biased region" description="Polar residues" evidence="1">
    <location>
        <begin position="186"/>
        <end position="206"/>
    </location>
</feature>
<feature type="compositionally biased region" description="Low complexity" evidence="1">
    <location>
        <begin position="592"/>
        <end position="613"/>
    </location>
</feature>
<feature type="domain" description="Nitrogen regulatory protein areA GATA-like" evidence="2">
    <location>
        <begin position="47"/>
        <end position="74"/>
    </location>
</feature>
<feature type="region of interest" description="Disordered" evidence="1">
    <location>
        <begin position="132"/>
        <end position="335"/>
    </location>
</feature>
<dbReference type="GO" id="GO:0005773">
    <property type="term" value="C:vacuole"/>
    <property type="evidence" value="ECO:0007669"/>
    <property type="project" value="GOC"/>
</dbReference>
<dbReference type="PANTHER" id="PTHR28051">
    <property type="entry name" value="PROTEIN MTL1-RELATED"/>
    <property type="match status" value="1"/>
</dbReference>
<feature type="compositionally biased region" description="Low complexity" evidence="1">
    <location>
        <begin position="767"/>
        <end position="778"/>
    </location>
</feature>
<evidence type="ECO:0000313" key="3">
    <source>
        <dbReference type="EMBL" id="PWN96622.1"/>
    </source>
</evidence>
<feature type="compositionally biased region" description="Low complexity" evidence="1">
    <location>
        <begin position="715"/>
        <end position="736"/>
    </location>
</feature>
<sequence length="872" mass="90156">MMSAPAPYPAVQSHAPAPDDAQIINKTPSICVDYLSHNWREEDVWSSWKAMTKRKNEIANGVRLENAGWRTWAKQRGKLKTISPETLNWLKDSDVTWLYGPLHEHADPVPPPKIASARERLGLDVTSRTRSILKHRTISEMLTTPGRSASDNMPQSNDASREGSDDENEAHAQGSSDGVGTPGASARNSPTGGRSASLFSVRSDTNLVARKSKTGGSPPASVRLLNHPSLERADSGQTEERRHISFNQRVDQCISIDVPEEDEDDDDDEDDDYSDDDYGGASSSSSSRGANGRSSDPDTAESDDEVLTMKSSPRASATWPLPMVSSRGSSPGLEHHTIAKLAPTMLKTSDVYPLPSAPVVDPTGFSSSWKSGTPSRVSSQPINSYGGTYDPSQGAGGGDDSATRYSQWDADDDFGGEFDYFNGPDVANAYSAAASDGYSPPNTSAADAEAAHANVKRLAAAAAARNGGAPVTHVSPPLETQADEILGTSPSASGTSPAAPKSILKRRSAPAFDDDGTAEDASVDSSSVAGAAASGGSSDAASSSPELRGGSGPASPKTGRGRPAQRLGSSASYERIQDATRGSCGPPGSGSGRSRTSSNNSAGSAAGTSPTATFDASAQPVAVPGSQRSSERRDSFRGRAGDGSRAMGSSGSYAQAAARLGQGSAAAEGYGSDSDGRASLDFASPTYPASPQLGDKDGSDERDSTLYGAWADEAPSSSRRTSKSPSKSKAGKAQPAAEEEPRLSLDVDNLPSNNPNLSPPSNPGGPTPLNTPTLALAKARGRRRGGSKDSGDSGAGAPSSPTVPRRTSATGALVAPSGADREAGVRVPLAHDYVEEDEGGIVGRAVEMVNTARDLIGALWGGGDRGASWRQG</sequence>
<gene>
    <name evidence="3" type="ORF">FA09DRAFT_331112</name>
</gene>
<accession>A0A316Z6Q1</accession>
<feature type="compositionally biased region" description="Basic and acidic residues" evidence="1">
    <location>
        <begin position="229"/>
        <end position="243"/>
    </location>
</feature>
<proteinExistence type="predicted"/>
<dbReference type="GO" id="GO:0007039">
    <property type="term" value="P:protein catabolic process in the vacuole"/>
    <property type="evidence" value="ECO:0007669"/>
    <property type="project" value="TreeGrafter"/>
</dbReference>
<feature type="compositionally biased region" description="Low complexity" evidence="1">
    <location>
        <begin position="523"/>
        <end position="544"/>
    </location>
</feature>
<dbReference type="STRING" id="58919.A0A316Z6Q1"/>
<feature type="compositionally biased region" description="Polar residues" evidence="1">
    <location>
        <begin position="364"/>
        <end position="386"/>
    </location>
</feature>
<feature type="compositionally biased region" description="Basic and acidic residues" evidence="1">
    <location>
        <begin position="694"/>
        <end position="704"/>
    </location>
</feature>
<dbReference type="InterPro" id="IPR013860">
    <property type="entry name" value="AreA_GATA"/>
</dbReference>
<dbReference type="InterPro" id="IPR052292">
    <property type="entry name" value="Glucose_repression_reg"/>
</dbReference>
<dbReference type="GeneID" id="37270419"/>
<reference evidence="3 4" key="1">
    <citation type="journal article" date="2018" name="Mol. Biol. Evol.">
        <title>Broad Genomic Sampling Reveals a Smut Pathogenic Ancestry of the Fungal Clade Ustilaginomycotina.</title>
        <authorList>
            <person name="Kijpornyongpan T."/>
            <person name="Mondo S.J."/>
            <person name="Barry K."/>
            <person name="Sandor L."/>
            <person name="Lee J."/>
            <person name="Lipzen A."/>
            <person name="Pangilinan J."/>
            <person name="LaButti K."/>
            <person name="Hainaut M."/>
            <person name="Henrissat B."/>
            <person name="Grigoriev I.V."/>
            <person name="Spatafora J.W."/>
            <person name="Aime M.C."/>
        </authorList>
    </citation>
    <scope>NUCLEOTIDE SEQUENCE [LARGE SCALE GENOMIC DNA]</scope>
    <source>
        <strain evidence="3 4">MCA 4186</strain>
    </source>
</reference>
<feature type="compositionally biased region" description="Polar residues" evidence="1">
    <location>
        <begin position="140"/>
        <end position="158"/>
    </location>
</feature>
<organism evidence="3 4">
    <name type="scientific">Tilletiopsis washingtonensis</name>
    <dbReference type="NCBI Taxonomy" id="58919"/>
    <lineage>
        <taxon>Eukaryota</taxon>
        <taxon>Fungi</taxon>
        <taxon>Dikarya</taxon>
        <taxon>Basidiomycota</taxon>
        <taxon>Ustilaginomycotina</taxon>
        <taxon>Exobasidiomycetes</taxon>
        <taxon>Entylomatales</taxon>
        <taxon>Entylomatales incertae sedis</taxon>
        <taxon>Tilletiopsis</taxon>
    </lineage>
</organism>
<keyword evidence="4" id="KW-1185">Reference proteome</keyword>
<dbReference type="Proteomes" id="UP000245946">
    <property type="component" value="Unassembled WGS sequence"/>
</dbReference>
<dbReference type="EMBL" id="KZ819298">
    <property type="protein sequence ID" value="PWN96622.1"/>
    <property type="molecule type" value="Genomic_DNA"/>
</dbReference>
<dbReference type="RefSeq" id="XP_025596901.1">
    <property type="nucleotide sequence ID" value="XM_025742875.1"/>
</dbReference>
<feature type="compositionally biased region" description="Pro residues" evidence="1">
    <location>
        <begin position="757"/>
        <end position="766"/>
    </location>
</feature>
<name>A0A316Z6Q1_9BASI</name>
<feature type="compositionally biased region" description="Low complexity" evidence="1">
    <location>
        <begin position="654"/>
        <end position="667"/>
    </location>
</feature>
<dbReference type="Pfam" id="PF08550">
    <property type="entry name" value="GATA_AreA"/>
    <property type="match status" value="1"/>
</dbReference>
<dbReference type="GO" id="GO:0042149">
    <property type="term" value="P:cellular response to glucose starvation"/>
    <property type="evidence" value="ECO:0007669"/>
    <property type="project" value="TreeGrafter"/>
</dbReference>
<dbReference type="PANTHER" id="PTHR28051:SF1">
    <property type="entry name" value="PROTEIN MTL1-RELATED"/>
    <property type="match status" value="1"/>
</dbReference>
<dbReference type="AlphaFoldDB" id="A0A316Z6Q1"/>
<feature type="region of interest" description="Disordered" evidence="1">
    <location>
        <begin position="431"/>
        <end position="824"/>
    </location>
</feature>